<dbReference type="RefSeq" id="XP_011644386.1">
    <property type="nucleotide sequence ID" value="XM_011646084.2"/>
</dbReference>
<evidence type="ECO:0000313" key="3">
    <source>
        <dbReference type="RefSeq" id="XP_011644386.1"/>
    </source>
</evidence>
<reference evidence="3" key="1">
    <citation type="submission" date="2025-08" db="UniProtKB">
        <authorList>
            <consortium name="RefSeq"/>
        </authorList>
    </citation>
    <scope>IDENTIFICATION</scope>
</reference>
<dbReference type="InterPro" id="IPR036728">
    <property type="entry name" value="PBP_GOBP_sf"/>
</dbReference>
<dbReference type="GeneID" id="105431688"/>
<dbReference type="Proteomes" id="UP000504615">
    <property type="component" value="Unplaced"/>
</dbReference>
<proteinExistence type="predicted"/>
<dbReference type="GO" id="GO:0005549">
    <property type="term" value="F:odorant binding"/>
    <property type="evidence" value="ECO:0007669"/>
    <property type="project" value="InterPro"/>
</dbReference>
<keyword evidence="2" id="KW-1185">Reference proteome</keyword>
<feature type="signal peptide" evidence="1">
    <location>
        <begin position="1"/>
        <end position="19"/>
    </location>
</feature>
<feature type="chain" id="PRO_5026767887" evidence="1">
    <location>
        <begin position="20"/>
        <end position="91"/>
    </location>
</feature>
<dbReference type="Gene3D" id="1.10.238.20">
    <property type="entry name" value="Pheromone/general odorant binding protein domain"/>
    <property type="match status" value="1"/>
</dbReference>
<keyword evidence="1" id="KW-0732">Signal</keyword>
<evidence type="ECO:0000313" key="2">
    <source>
        <dbReference type="Proteomes" id="UP000504615"/>
    </source>
</evidence>
<name>A0A6I9WWR0_9HYME</name>
<accession>A0A6I9WWR0</accession>
<dbReference type="OrthoDB" id="7533565at2759"/>
<sequence length="91" mass="9934">MKFLILSICLMATAMMVYAGTIADTALHGGTLSSEDVQACYDNSKLEEADLITYAEIKDGSYNNSENAEKARKNGCFTLCILQKRGMVNIT</sequence>
<evidence type="ECO:0000256" key="1">
    <source>
        <dbReference type="SAM" id="SignalP"/>
    </source>
</evidence>
<dbReference type="AlphaFoldDB" id="A0A6I9WWR0"/>
<protein>
    <submittedName>
        <fullName evidence="3">Pheromone-binding protein Gp-9-like</fullName>
    </submittedName>
</protein>
<dbReference type="KEGG" id="pbar:105431688"/>
<organism evidence="2 3">
    <name type="scientific">Pogonomyrmex barbatus</name>
    <name type="common">red harvester ant</name>
    <dbReference type="NCBI Taxonomy" id="144034"/>
    <lineage>
        <taxon>Eukaryota</taxon>
        <taxon>Metazoa</taxon>
        <taxon>Ecdysozoa</taxon>
        <taxon>Arthropoda</taxon>
        <taxon>Hexapoda</taxon>
        <taxon>Insecta</taxon>
        <taxon>Pterygota</taxon>
        <taxon>Neoptera</taxon>
        <taxon>Endopterygota</taxon>
        <taxon>Hymenoptera</taxon>
        <taxon>Apocrita</taxon>
        <taxon>Aculeata</taxon>
        <taxon>Formicoidea</taxon>
        <taxon>Formicidae</taxon>
        <taxon>Myrmicinae</taxon>
        <taxon>Pogonomyrmex</taxon>
    </lineage>
</organism>
<gene>
    <name evidence="3" type="primary">LOC105431688</name>
</gene>